<dbReference type="AlphaFoldDB" id="K5W6C3"/>
<keyword evidence="1" id="KW-1133">Transmembrane helix</keyword>
<gene>
    <name evidence="2" type="ORF">AGABI1DRAFT_124853</name>
</gene>
<dbReference type="STRING" id="597362.K5W6C3"/>
<evidence type="ECO:0000313" key="2">
    <source>
        <dbReference type="EMBL" id="EKM82379.1"/>
    </source>
</evidence>
<dbReference type="RefSeq" id="XP_007326413.1">
    <property type="nucleotide sequence ID" value="XM_007326351.1"/>
</dbReference>
<dbReference type="EMBL" id="JH971386">
    <property type="protein sequence ID" value="EKM82379.1"/>
    <property type="molecule type" value="Genomic_DNA"/>
</dbReference>
<dbReference type="KEGG" id="abp:AGABI1DRAFT124853"/>
<keyword evidence="1" id="KW-0472">Membrane</keyword>
<organism evidence="2 3">
    <name type="scientific">Agaricus bisporus var. burnettii (strain JB137-S8 / ATCC MYA-4627 / FGSC 10392)</name>
    <name type="common">White button mushroom</name>
    <dbReference type="NCBI Taxonomy" id="597362"/>
    <lineage>
        <taxon>Eukaryota</taxon>
        <taxon>Fungi</taxon>
        <taxon>Dikarya</taxon>
        <taxon>Basidiomycota</taxon>
        <taxon>Agaricomycotina</taxon>
        <taxon>Agaricomycetes</taxon>
        <taxon>Agaricomycetidae</taxon>
        <taxon>Agaricales</taxon>
        <taxon>Agaricineae</taxon>
        <taxon>Agaricaceae</taxon>
        <taxon>Agaricus</taxon>
    </lineage>
</organism>
<dbReference type="OrthoDB" id="3035935at2759"/>
<evidence type="ECO:0000256" key="1">
    <source>
        <dbReference type="SAM" id="Phobius"/>
    </source>
</evidence>
<proteinExistence type="predicted"/>
<reference evidence="3" key="1">
    <citation type="journal article" date="2012" name="Proc. Natl. Acad. Sci. U.S.A.">
        <title>Genome sequence of the button mushroom Agaricus bisporus reveals mechanisms governing adaptation to a humic-rich ecological niche.</title>
        <authorList>
            <person name="Morin E."/>
            <person name="Kohler A."/>
            <person name="Baker A.R."/>
            <person name="Foulongne-Oriol M."/>
            <person name="Lombard V."/>
            <person name="Nagy L.G."/>
            <person name="Ohm R.A."/>
            <person name="Patyshakuliyeva A."/>
            <person name="Brun A."/>
            <person name="Aerts A.L."/>
            <person name="Bailey A.M."/>
            <person name="Billette C."/>
            <person name="Coutinho P.M."/>
            <person name="Deakin G."/>
            <person name="Doddapaneni H."/>
            <person name="Floudas D."/>
            <person name="Grimwood J."/>
            <person name="Hilden K."/>
            <person name="Kuees U."/>
            <person name="LaButti K.M."/>
            <person name="Lapidus A."/>
            <person name="Lindquist E.A."/>
            <person name="Lucas S.M."/>
            <person name="Murat C."/>
            <person name="Riley R.W."/>
            <person name="Salamov A.A."/>
            <person name="Schmutz J."/>
            <person name="Subramanian V."/>
            <person name="Woesten H.A.B."/>
            <person name="Xu J."/>
            <person name="Eastwood D.C."/>
            <person name="Foster G.D."/>
            <person name="Sonnenberg A.S."/>
            <person name="Cullen D."/>
            <person name="de Vries R.P."/>
            <person name="Lundell T."/>
            <person name="Hibbett D.S."/>
            <person name="Henrissat B."/>
            <person name="Burton K.S."/>
            <person name="Kerrigan R.W."/>
            <person name="Challen M.P."/>
            <person name="Grigoriev I.V."/>
            <person name="Martin F."/>
        </authorList>
    </citation>
    <scope>NUCLEOTIDE SEQUENCE [LARGE SCALE GENOMIC DNA]</scope>
    <source>
        <strain evidence="3">JB137-S8 / ATCC MYA-4627 / FGSC 10392</strain>
    </source>
</reference>
<evidence type="ECO:0000313" key="3">
    <source>
        <dbReference type="Proteomes" id="UP000008493"/>
    </source>
</evidence>
<feature type="transmembrane region" description="Helical" evidence="1">
    <location>
        <begin position="24"/>
        <end position="45"/>
    </location>
</feature>
<sequence length="140" mass="15636">MSILNPLIRIATQILPHHIDDFTLFAEFFLFSIGYLNIFIFHASAKSKRSISIWRTKSQSILPPMLGLLFPMSNSNFDYGSSTRGEEKARLRDLLLRKPDEALSKGSAPGAAEFGSTIKEELSTRSASDIDVLRTRFAGI</sequence>
<name>K5W6C3_AGABU</name>
<keyword evidence="3" id="KW-1185">Reference proteome</keyword>
<dbReference type="Proteomes" id="UP000008493">
    <property type="component" value="Unassembled WGS sequence"/>
</dbReference>
<dbReference type="GeneID" id="18826219"/>
<dbReference type="HOGENOM" id="CLU_1834569_0_0_1"/>
<keyword evidence="1" id="KW-0812">Transmembrane</keyword>
<accession>K5W6C3</accession>
<protein>
    <submittedName>
        <fullName evidence="2">Uncharacterized protein</fullName>
    </submittedName>
</protein>
<dbReference type="InParanoid" id="K5W6C3"/>